<keyword evidence="3" id="KW-1185">Reference proteome</keyword>
<accession>A0A9P1IPU1</accession>
<protein>
    <submittedName>
        <fullName evidence="2">Uncharacterized protein</fullName>
    </submittedName>
</protein>
<evidence type="ECO:0000313" key="2">
    <source>
        <dbReference type="EMBL" id="CAI5447952.1"/>
    </source>
</evidence>
<feature type="region of interest" description="Disordered" evidence="1">
    <location>
        <begin position="150"/>
        <end position="177"/>
    </location>
</feature>
<feature type="compositionally biased region" description="Polar residues" evidence="1">
    <location>
        <begin position="166"/>
        <end position="177"/>
    </location>
</feature>
<evidence type="ECO:0000313" key="3">
    <source>
        <dbReference type="Proteomes" id="UP001152747"/>
    </source>
</evidence>
<comment type="caution">
    <text evidence="2">The sequence shown here is derived from an EMBL/GenBank/DDBJ whole genome shotgun (WGS) entry which is preliminary data.</text>
</comment>
<reference evidence="2" key="1">
    <citation type="submission" date="2022-11" db="EMBL/GenBank/DDBJ databases">
        <authorList>
            <person name="Kikuchi T."/>
        </authorList>
    </citation>
    <scope>NUCLEOTIDE SEQUENCE</scope>
    <source>
        <strain evidence="2">PS1010</strain>
    </source>
</reference>
<gene>
    <name evidence="2" type="ORF">CAMP_LOCUS10589</name>
</gene>
<name>A0A9P1IPU1_9PELO</name>
<sequence length="177" mass="19967">MSSSRTFIVVFRSRQVELELEDFSTGIRFIRSNQCDVSSWQRRLQQHLLQSLQQQHLPKRFRLRKLLLLHHSDSIVSCNLLNIASVKLTATLLSIAMNSLPSSATVQHLKCGAAANPSSSSEAAKSSWKWKIFSIGSRFTRSNQCDVSSGQRRLQQQLPQHNLHNDSTCRSGSDSES</sequence>
<feature type="compositionally biased region" description="Low complexity" evidence="1">
    <location>
        <begin position="151"/>
        <end position="162"/>
    </location>
</feature>
<dbReference type="AlphaFoldDB" id="A0A9P1IPU1"/>
<dbReference type="Proteomes" id="UP001152747">
    <property type="component" value="Unassembled WGS sequence"/>
</dbReference>
<evidence type="ECO:0000256" key="1">
    <source>
        <dbReference type="SAM" id="MobiDB-lite"/>
    </source>
</evidence>
<organism evidence="2 3">
    <name type="scientific">Caenorhabditis angaria</name>
    <dbReference type="NCBI Taxonomy" id="860376"/>
    <lineage>
        <taxon>Eukaryota</taxon>
        <taxon>Metazoa</taxon>
        <taxon>Ecdysozoa</taxon>
        <taxon>Nematoda</taxon>
        <taxon>Chromadorea</taxon>
        <taxon>Rhabditida</taxon>
        <taxon>Rhabditina</taxon>
        <taxon>Rhabditomorpha</taxon>
        <taxon>Rhabditoidea</taxon>
        <taxon>Rhabditidae</taxon>
        <taxon>Peloderinae</taxon>
        <taxon>Caenorhabditis</taxon>
    </lineage>
</organism>
<dbReference type="EMBL" id="CANHGI010000004">
    <property type="protein sequence ID" value="CAI5447952.1"/>
    <property type="molecule type" value="Genomic_DNA"/>
</dbReference>
<proteinExistence type="predicted"/>